<name>A0A3B4TJV3_SERDU</name>
<dbReference type="SUPFAM" id="SSF54076">
    <property type="entry name" value="RNase A-like"/>
    <property type="match status" value="1"/>
</dbReference>
<dbReference type="Ensembl" id="ENSSDUT00000006430.1">
    <property type="protein sequence ID" value="ENSSDUP00000006303.1"/>
    <property type="gene ID" value="ENSSDUG00000004655.1"/>
</dbReference>
<accession>A0A3B4TJV3</accession>
<dbReference type="Pfam" id="PF00074">
    <property type="entry name" value="RnaseA"/>
    <property type="match status" value="1"/>
</dbReference>
<dbReference type="InterPro" id="IPR023412">
    <property type="entry name" value="RNaseA_domain"/>
</dbReference>
<reference evidence="2" key="1">
    <citation type="submission" date="2025-08" db="UniProtKB">
        <authorList>
            <consortium name="Ensembl"/>
        </authorList>
    </citation>
    <scope>IDENTIFICATION</scope>
</reference>
<dbReference type="Gene3D" id="3.10.130.10">
    <property type="entry name" value="Ribonuclease A-like domain"/>
    <property type="match status" value="1"/>
</dbReference>
<evidence type="ECO:0000259" key="1">
    <source>
        <dbReference type="Pfam" id="PF00074"/>
    </source>
</evidence>
<dbReference type="InterPro" id="IPR036816">
    <property type="entry name" value="RNaseA-like_dom_sf"/>
</dbReference>
<proteinExistence type="predicted"/>
<organism evidence="2 3">
    <name type="scientific">Seriola dumerili</name>
    <name type="common">Greater amberjack</name>
    <name type="synonym">Caranx dumerili</name>
    <dbReference type="NCBI Taxonomy" id="41447"/>
    <lineage>
        <taxon>Eukaryota</taxon>
        <taxon>Metazoa</taxon>
        <taxon>Chordata</taxon>
        <taxon>Craniata</taxon>
        <taxon>Vertebrata</taxon>
        <taxon>Euteleostomi</taxon>
        <taxon>Actinopterygii</taxon>
        <taxon>Neopterygii</taxon>
        <taxon>Teleostei</taxon>
        <taxon>Neoteleostei</taxon>
        <taxon>Acanthomorphata</taxon>
        <taxon>Carangaria</taxon>
        <taxon>Carangiformes</taxon>
        <taxon>Carangidae</taxon>
        <taxon>Seriola</taxon>
    </lineage>
</organism>
<dbReference type="AlphaFoldDB" id="A0A3B4TJV3"/>
<sequence length="70" mass="8075">MDEKVIKVCTDGTEIEHNEEKNSYTYESKDMFNLIVCELRADSKYTGTKKTARIRISCRDGLPVHFSTDI</sequence>
<keyword evidence="3" id="KW-1185">Reference proteome</keyword>
<feature type="domain" description="Ribonuclease A-domain" evidence="1">
    <location>
        <begin position="3"/>
        <end position="66"/>
    </location>
</feature>
<dbReference type="Proteomes" id="UP000261420">
    <property type="component" value="Unplaced"/>
</dbReference>
<reference evidence="2" key="2">
    <citation type="submission" date="2025-09" db="UniProtKB">
        <authorList>
            <consortium name="Ensembl"/>
        </authorList>
    </citation>
    <scope>IDENTIFICATION</scope>
</reference>
<evidence type="ECO:0000313" key="2">
    <source>
        <dbReference type="Ensembl" id="ENSSDUP00000006303.1"/>
    </source>
</evidence>
<protein>
    <recommendedName>
        <fullName evidence="1">Ribonuclease A-domain domain-containing protein</fullName>
    </recommendedName>
</protein>
<evidence type="ECO:0000313" key="3">
    <source>
        <dbReference type="Proteomes" id="UP000261420"/>
    </source>
</evidence>
<dbReference type="GeneTree" id="ENSGT00940000177820"/>